<accession>A0A2B7YEZ6</accession>
<feature type="signal peptide" evidence="2">
    <location>
        <begin position="1"/>
        <end position="18"/>
    </location>
</feature>
<evidence type="ECO:0000313" key="3">
    <source>
        <dbReference type="EMBL" id="PGH19452.1"/>
    </source>
</evidence>
<evidence type="ECO:0000256" key="2">
    <source>
        <dbReference type="SAM" id="SignalP"/>
    </source>
</evidence>
<feature type="chain" id="PRO_5012541375" evidence="2">
    <location>
        <begin position="19"/>
        <end position="144"/>
    </location>
</feature>
<reference evidence="3 4" key="1">
    <citation type="submission" date="2017-10" db="EMBL/GenBank/DDBJ databases">
        <title>Comparative genomics in systemic dimorphic fungi from Ajellomycetaceae.</title>
        <authorList>
            <person name="Munoz J.F."/>
            <person name="Mcewen J.G."/>
            <person name="Clay O.K."/>
            <person name="Cuomo C.A."/>
        </authorList>
    </citation>
    <scope>NUCLEOTIDE SEQUENCE [LARGE SCALE GENOMIC DNA]</scope>
    <source>
        <strain evidence="3 4">UAMH7299</strain>
    </source>
</reference>
<evidence type="ECO:0000256" key="1">
    <source>
        <dbReference type="SAM" id="MobiDB-lite"/>
    </source>
</evidence>
<keyword evidence="2" id="KW-0732">Signal</keyword>
<evidence type="ECO:0000313" key="4">
    <source>
        <dbReference type="Proteomes" id="UP000224634"/>
    </source>
</evidence>
<protein>
    <submittedName>
        <fullName evidence="3">Uncharacterized protein</fullName>
    </submittedName>
</protein>
<keyword evidence="4" id="KW-1185">Reference proteome</keyword>
<sequence>MKLIPLLLALLPIVAVNAAAVPVPAAEADLAPRYSSPSPVEITASALKCRTCAGQNCAAVRQYPKGRVTVVRCTYDGWGKTDDNCYISLGYVNWIRPHGQYLDPPHCPKKARSVEADLEPELEDDADDGMEEDWEEDWEQELEQ</sequence>
<organism evidence="3 4">
    <name type="scientific">Polytolypa hystricis (strain UAMH7299)</name>
    <dbReference type="NCBI Taxonomy" id="1447883"/>
    <lineage>
        <taxon>Eukaryota</taxon>
        <taxon>Fungi</taxon>
        <taxon>Dikarya</taxon>
        <taxon>Ascomycota</taxon>
        <taxon>Pezizomycotina</taxon>
        <taxon>Eurotiomycetes</taxon>
        <taxon>Eurotiomycetidae</taxon>
        <taxon>Onygenales</taxon>
        <taxon>Onygenales incertae sedis</taxon>
        <taxon>Polytolypa</taxon>
    </lineage>
</organism>
<dbReference type="EMBL" id="PDNA01000047">
    <property type="protein sequence ID" value="PGH19452.1"/>
    <property type="molecule type" value="Genomic_DNA"/>
</dbReference>
<dbReference type="AlphaFoldDB" id="A0A2B7YEZ6"/>
<proteinExistence type="predicted"/>
<comment type="caution">
    <text evidence="3">The sequence shown here is derived from an EMBL/GenBank/DDBJ whole genome shotgun (WGS) entry which is preliminary data.</text>
</comment>
<name>A0A2B7YEZ6_POLH7</name>
<feature type="region of interest" description="Disordered" evidence="1">
    <location>
        <begin position="109"/>
        <end position="144"/>
    </location>
</feature>
<gene>
    <name evidence="3" type="ORF">AJ80_03953</name>
</gene>
<dbReference type="Proteomes" id="UP000224634">
    <property type="component" value="Unassembled WGS sequence"/>
</dbReference>
<feature type="compositionally biased region" description="Acidic residues" evidence="1">
    <location>
        <begin position="116"/>
        <end position="144"/>
    </location>
</feature>